<comment type="caution">
    <text evidence="4">The sequence shown here is derived from an EMBL/GenBank/DDBJ whole genome shotgun (WGS) entry which is preliminary data.</text>
</comment>
<evidence type="ECO:0000256" key="2">
    <source>
        <dbReference type="ARBA" id="ARBA00019418"/>
    </source>
</evidence>
<evidence type="ECO:0000256" key="3">
    <source>
        <dbReference type="ARBA" id="ARBA00023186"/>
    </source>
</evidence>
<name>A0AAE3T7M6_9RHOB</name>
<dbReference type="Gene3D" id="1.10.150.250">
    <property type="entry name" value="Flavinator of succinate dehydrogenase"/>
    <property type="match status" value="1"/>
</dbReference>
<dbReference type="Proteomes" id="UP001220964">
    <property type="component" value="Unassembled WGS sequence"/>
</dbReference>
<dbReference type="InterPro" id="IPR005631">
    <property type="entry name" value="SDH"/>
</dbReference>
<protein>
    <recommendedName>
        <fullName evidence="2">FAD assembly factor SdhE</fullName>
    </recommendedName>
</protein>
<gene>
    <name evidence="4" type="ORF">P1J78_06470</name>
</gene>
<comment type="similarity">
    <text evidence="1">Belongs to the SdhE FAD assembly factor family.</text>
</comment>
<dbReference type="InterPro" id="IPR036714">
    <property type="entry name" value="SDH_sf"/>
</dbReference>
<dbReference type="SUPFAM" id="SSF109910">
    <property type="entry name" value="YgfY-like"/>
    <property type="match status" value="1"/>
</dbReference>
<sequence>MAEAHADRLKRLHMRAMRRGIKEMDLILGAYAADRLAAMDAPALDRFDALLHENDQDLYAWVTGQVPAPAAHAPLIAEIARHAGAR</sequence>
<dbReference type="Pfam" id="PF03937">
    <property type="entry name" value="Sdh5"/>
    <property type="match status" value="1"/>
</dbReference>
<keyword evidence="3" id="KW-0143">Chaperone</keyword>
<evidence type="ECO:0000313" key="5">
    <source>
        <dbReference type="Proteomes" id="UP001220964"/>
    </source>
</evidence>
<proteinExistence type="inferred from homology"/>
<evidence type="ECO:0000313" key="4">
    <source>
        <dbReference type="EMBL" id="MDF0600367.1"/>
    </source>
</evidence>
<organism evidence="4 5">
    <name type="scientific">Psychromarinibacter sediminicola</name>
    <dbReference type="NCBI Taxonomy" id="3033385"/>
    <lineage>
        <taxon>Bacteria</taxon>
        <taxon>Pseudomonadati</taxon>
        <taxon>Pseudomonadota</taxon>
        <taxon>Alphaproteobacteria</taxon>
        <taxon>Rhodobacterales</taxon>
        <taxon>Paracoccaceae</taxon>
        <taxon>Psychromarinibacter</taxon>
    </lineage>
</organism>
<dbReference type="AlphaFoldDB" id="A0AAE3T7M6"/>
<dbReference type="PANTHER" id="PTHR12469">
    <property type="entry name" value="PROTEIN EMI5 HOMOLOG, MITOCHONDRIAL"/>
    <property type="match status" value="1"/>
</dbReference>
<accession>A0AAE3T7M6</accession>
<dbReference type="PANTHER" id="PTHR12469:SF2">
    <property type="entry name" value="SUCCINATE DEHYDROGENASE ASSEMBLY FACTOR 2, MITOCHONDRIAL"/>
    <property type="match status" value="1"/>
</dbReference>
<dbReference type="EMBL" id="JARGYC010000012">
    <property type="protein sequence ID" value="MDF0600367.1"/>
    <property type="molecule type" value="Genomic_DNA"/>
</dbReference>
<dbReference type="RefSeq" id="WP_275566511.1">
    <property type="nucleotide sequence ID" value="NZ_JARGYC010000012.1"/>
</dbReference>
<dbReference type="GO" id="GO:0006099">
    <property type="term" value="P:tricarboxylic acid cycle"/>
    <property type="evidence" value="ECO:0007669"/>
    <property type="project" value="TreeGrafter"/>
</dbReference>
<reference evidence="4" key="1">
    <citation type="submission" date="2023-03" db="EMBL/GenBank/DDBJ databases">
        <title>Multiphase analysis and comparison of six strains from genera Psychromarinibacter, Lutimaribacter, and Maritimibacter, including a novel species: Psychromarinibacter sediminicola sp. nov.</title>
        <authorList>
            <person name="Wang Y.-H."/>
            <person name="Ye M.-Q."/>
            <person name="Du Z.-J."/>
        </authorList>
    </citation>
    <scope>NUCLEOTIDE SEQUENCE</scope>
    <source>
        <strain evidence="4">C21-152</strain>
    </source>
</reference>
<evidence type="ECO:0000256" key="1">
    <source>
        <dbReference type="ARBA" id="ARBA00008571"/>
    </source>
</evidence>
<keyword evidence="5" id="KW-1185">Reference proteome</keyword>